<evidence type="ECO:0000313" key="1">
    <source>
        <dbReference type="EnsemblPlants" id="MELO3C034887.2.1"/>
    </source>
</evidence>
<dbReference type="Gramene" id="MELO3C034887.2.1">
    <property type="protein sequence ID" value="MELO3C034887.2.1"/>
    <property type="gene ID" value="MELO3C034887.2"/>
</dbReference>
<reference evidence="1" key="1">
    <citation type="submission" date="2023-03" db="UniProtKB">
        <authorList>
            <consortium name="EnsemblPlants"/>
        </authorList>
    </citation>
    <scope>IDENTIFICATION</scope>
</reference>
<proteinExistence type="predicted"/>
<name>A0A9I9EL18_CUCME</name>
<dbReference type="EnsemblPlants" id="MELO3C034887.2.1">
    <property type="protein sequence ID" value="MELO3C034887.2.1"/>
    <property type="gene ID" value="MELO3C034887.2"/>
</dbReference>
<dbReference type="Gramene" id="MELO3C034109.2.1">
    <property type="protein sequence ID" value="MELO3C034109.2.1"/>
    <property type="gene ID" value="MELO3C034109.2"/>
</dbReference>
<protein>
    <submittedName>
        <fullName evidence="1">Uncharacterized protein</fullName>
    </submittedName>
</protein>
<sequence length="51" mass="6127">MEANEESIKNKEKVKSLLLLLQTTYEERVAARDQLQKETMCAKEYWNQHEK</sequence>
<dbReference type="EnsemblPlants" id="MELO3C034109.2.1">
    <property type="protein sequence ID" value="MELO3C034109.2.1"/>
    <property type="gene ID" value="MELO3C034109.2"/>
</dbReference>
<dbReference type="AlphaFoldDB" id="A0A9I9EL18"/>
<accession>A0A9I9EL18</accession>
<organism evidence="1">
    <name type="scientific">Cucumis melo</name>
    <name type="common">Muskmelon</name>
    <dbReference type="NCBI Taxonomy" id="3656"/>
    <lineage>
        <taxon>Eukaryota</taxon>
        <taxon>Viridiplantae</taxon>
        <taxon>Streptophyta</taxon>
        <taxon>Embryophyta</taxon>
        <taxon>Tracheophyta</taxon>
        <taxon>Spermatophyta</taxon>
        <taxon>Magnoliopsida</taxon>
        <taxon>eudicotyledons</taxon>
        <taxon>Gunneridae</taxon>
        <taxon>Pentapetalae</taxon>
        <taxon>rosids</taxon>
        <taxon>fabids</taxon>
        <taxon>Cucurbitales</taxon>
        <taxon>Cucurbitaceae</taxon>
        <taxon>Benincaseae</taxon>
        <taxon>Cucumis</taxon>
    </lineage>
</organism>